<name>A0A2N9INH4_FAGSY</name>
<sequence length="1529" mass="175486">MEPLEDMWKRFSLSNKKGFDVDLAHTTQQSENILVAKCLTLPVLNIDSVARTFKPLWKTKKSFLVQDLGKNRTALVFEDALDLKRVLANEPWSFDKFLVVFERLGEDINVDDLLFSHVTFWVQIHNLPVRRMTEESAAVIGKTLGKVERVADKDDERGGENCMRVQVRLDVTIPLCRGRMIKMEEGKKSWIAFRYERLPNFCYLCGCLDHAEKDCDDGLKKKNVVSSEGFQYGAWMRAEMDRPPRKTMIVSLMATQHSHGDLHASMGLLKHTSVRIHGTSFELSRSQFSLPWCCTGDFNEIVRCSESIGRRSRNDRQMQGFRNVIDDCEFLDLGYRGLPFTWCNNRRGEATTWLRLDRFMTTNEWLMHFHSVVVYHLECTESDHKPIWLTTAPMQSQRPKPKLFRFKEMWRTEVGCEETITKAWVPKVRGSPMVQVQDMIHRCGKDLTAWSRVHFGSVTQNIRKKKAELKRAEEQSILSRGHDQVLSIRKELNSLYCKEGKMWQQRSRALWLKDGDQNTKYFHNRATYRKRRNSLVGLRDDTGGLITDIHKIGDQFVRYYDDLFQAAPLAEVEHVLNGINPSVTVEMNSKLIRPYTEQEVEVALKQMAPLKAPGPDGMPPAFYQSYWNVVGKETVQAVLSSINSGTLLPSINHTFVALIPKVKNPEHVTDYRTISLCNVIYKLISKVLANWLKEVLPTVIAETQSAFVPGRLITDNVLIAFETLHYMHNLRQGKVGSMALKLDMSKAYDRVEWGFLRHVMIKMGFHSRWVSLMMECITTVSYSLLINGEPTGHITPSRGLRQGDPISPYLFLLCAERLNGLMNKAVAQGEIHGVSICRRGLKLTHLFLADDSLLFCRATQAECHKIQDILNIYEKASGQQLNRTKTTLFFSHNTSQATQDGIKNILGVPSIRQYEKYLGLPSLVGKDKMASFSQLKDRIWSKVKGWKEKLLSQAGREILIKAVVQAIPAYTMNCFKLPVKLCKDIEAITRRFWWGQKDQERKVHWISWTKLCQPKGNGGLGFRELQKFNIALLAKQFWRFMCCKDSLLFKVFSPKFFPSGNIPEASEKTRESFAWRNIMQAKSLILTGSSWRVGNGQKIPIKNANWLPEEGHRRIISPLPAFPHDSKVVDLMRGSPLEWDSEKIQASFLPYDAEAILQIPLSSRSPPDKLIWHATRDGKYSVRSGYHILLQEAQISNPGSSRHGERDPLWKTIWSMCAPAKIRSFLWRACHESLPSKLGLMRRKIVDSPWCEMCGSEVEDCLHALWKCPAIAITWSMQHELAETRKIEHSSFRDLMRQVGTKNKDFILEYFAATCWLLWHKQNQSGLHLQSVDYAQIRTRAETLIQEYTNIHLKEKHRSPQNPKVSWQPPTSNKYKVNFDGAIFRESKEGGIGVVVRDQQGSVIATLSQRVKTCPSAEMIEARAAKRAIQFALEIGIFDAHFEGDSELIIREISSHEAMQTIYGMVLEDAKALLHHFERYCFTHTRRSGNTVAHALARRALNIQNLCVWMEDVPPDIVPILYSDFSSIK</sequence>
<dbReference type="PROSITE" id="PS50878">
    <property type="entry name" value="RT_POL"/>
    <property type="match status" value="1"/>
</dbReference>
<dbReference type="InterPro" id="IPR012337">
    <property type="entry name" value="RNaseH-like_sf"/>
</dbReference>
<dbReference type="EMBL" id="OIVN01006180">
    <property type="protein sequence ID" value="SPD27117.1"/>
    <property type="molecule type" value="Genomic_DNA"/>
</dbReference>
<dbReference type="CDD" id="cd01650">
    <property type="entry name" value="RT_nLTR_like"/>
    <property type="match status" value="1"/>
</dbReference>
<reference evidence="2" key="1">
    <citation type="submission" date="2018-02" db="EMBL/GenBank/DDBJ databases">
        <authorList>
            <person name="Cohen D.B."/>
            <person name="Kent A.D."/>
        </authorList>
    </citation>
    <scope>NUCLEOTIDE SEQUENCE</scope>
</reference>
<dbReference type="InterPro" id="IPR036691">
    <property type="entry name" value="Endo/exonu/phosph_ase_sf"/>
</dbReference>
<evidence type="ECO:0000259" key="1">
    <source>
        <dbReference type="PROSITE" id="PS50878"/>
    </source>
</evidence>
<dbReference type="Pfam" id="PF13966">
    <property type="entry name" value="zf-RVT"/>
    <property type="match status" value="1"/>
</dbReference>
<proteinExistence type="predicted"/>
<dbReference type="PANTHER" id="PTHR33116:SF86">
    <property type="entry name" value="REVERSE TRANSCRIPTASE DOMAIN-CONTAINING PROTEIN"/>
    <property type="match status" value="1"/>
</dbReference>
<dbReference type="Gene3D" id="3.30.420.10">
    <property type="entry name" value="Ribonuclease H-like superfamily/Ribonuclease H"/>
    <property type="match status" value="1"/>
</dbReference>
<dbReference type="Gene3D" id="3.60.10.10">
    <property type="entry name" value="Endonuclease/exonuclease/phosphatase"/>
    <property type="match status" value="1"/>
</dbReference>
<evidence type="ECO:0000313" key="2">
    <source>
        <dbReference type="EMBL" id="SPD27117.1"/>
    </source>
</evidence>
<dbReference type="SUPFAM" id="SSF56672">
    <property type="entry name" value="DNA/RNA polymerases"/>
    <property type="match status" value="1"/>
</dbReference>
<dbReference type="InterPro" id="IPR026960">
    <property type="entry name" value="RVT-Znf"/>
</dbReference>
<protein>
    <recommendedName>
        <fullName evidence="1">Reverse transcriptase domain-containing protein</fullName>
    </recommendedName>
</protein>
<dbReference type="SUPFAM" id="SSF53098">
    <property type="entry name" value="Ribonuclease H-like"/>
    <property type="match status" value="1"/>
</dbReference>
<dbReference type="InterPro" id="IPR000477">
    <property type="entry name" value="RT_dom"/>
</dbReference>
<dbReference type="InterPro" id="IPR036397">
    <property type="entry name" value="RNaseH_sf"/>
</dbReference>
<dbReference type="InterPro" id="IPR043502">
    <property type="entry name" value="DNA/RNA_pol_sf"/>
</dbReference>
<dbReference type="PANTHER" id="PTHR33116">
    <property type="entry name" value="REVERSE TRANSCRIPTASE ZINC-BINDING DOMAIN-CONTAINING PROTEIN-RELATED-RELATED"/>
    <property type="match status" value="1"/>
</dbReference>
<accession>A0A2N9INH4</accession>
<dbReference type="InterPro" id="IPR025836">
    <property type="entry name" value="Zn_knuckle_CX2CX4HX4C"/>
</dbReference>
<dbReference type="GO" id="GO:0003676">
    <property type="term" value="F:nucleic acid binding"/>
    <property type="evidence" value="ECO:0007669"/>
    <property type="project" value="InterPro"/>
</dbReference>
<dbReference type="CDD" id="cd06222">
    <property type="entry name" value="RNase_H_like"/>
    <property type="match status" value="1"/>
</dbReference>
<feature type="domain" description="Reverse transcriptase" evidence="1">
    <location>
        <begin position="640"/>
        <end position="922"/>
    </location>
</feature>
<dbReference type="InterPro" id="IPR044730">
    <property type="entry name" value="RNase_H-like_dom_plant"/>
</dbReference>
<dbReference type="Pfam" id="PF13456">
    <property type="entry name" value="RVT_3"/>
    <property type="match status" value="1"/>
</dbReference>
<dbReference type="SUPFAM" id="SSF56219">
    <property type="entry name" value="DNase I-like"/>
    <property type="match status" value="1"/>
</dbReference>
<dbReference type="GO" id="GO:0004523">
    <property type="term" value="F:RNA-DNA hybrid ribonuclease activity"/>
    <property type="evidence" value="ECO:0007669"/>
    <property type="project" value="InterPro"/>
</dbReference>
<dbReference type="InterPro" id="IPR002156">
    <property type="entry name" value="RNaseH_domain"/>
</dbReference>
<dbReference type="Pfam" id="PF00078">
    <property type="entry name" value="RVT_1"/>
    <property type="match status" value="1"/>
</dbReference>
<organism evidence="2">
    <name type="scientific">Fagus sylvatica</name>
    <name type="common">Beechnut</name>
    <dbReference type="NCBI Taxonomy" id="28930"/>
    <lineage>
        <taxon>Eukaryota</taxon>
        <taxon>Viridiplantae</taxon>
        <taxon>Streptophyta</taxon>
        <taxon>Embryophyta</taxon>
        <taxon>Tracheophyta</taxon>
        <taxon>Spermatophyta</taxon>
        <taxon>Magnoliopsida</taxon>
        <taxon>eudicotyledons</taxon>
        <taxon>Gunneridae</taxon>
        <taxon>Pentapetalae</taxon>
        <taxon>rosids</taxon>
        <taxon>fabids</taxon>
        <taxon>Fagales</taxon>
        <taxon>Fagaceae</taxon>
        <taxon>Fagus</taxon>
    </lineage>
</organism>
<dbReference type="Pfam" id="PF14392">
    <property type="entry name" value="zf-CCHC_4"/>
    <property type="match status" value="1"/>
</dbReference>
<gene>
    <name evidence="2" type="ORF">FSB_LOCUS54999</name>
</gene>